<gene>
    <name evidence="6" type="ORF">RFI_15642</name>
</gene>
<evidence type="ECO:0000256" key="3">
    <source>
        <dbReference type="ARBA" id="ARBA00023242"/>
    </source>
</evidence>
<protein>
    <submittedName>
        <fullName evidence="6">Uncharacterized protein</fullName>
    </submittedName>
</protein>
<dbReference type="PANTHER" id="PTHR12363:SF33">
    <property type="entry name" value="IMPORTIN-13"/>
    <property type="match status" value="1"/>
</dbReference>
<feature type="transmembrane region" description="Helical" evidence="5">
    <location>
        <begin position="211"/>
        <end position="234"/>
    </location>
</feature>
<dbReference type="InterPro" id="IPR051345">
    <property type="entry name" value="Importin_beta-like_NTR"/>
</dbReference>
<accession>X6N5K3</accession>
<evidence type="ECO:0000313" key="6">
    <source>
        <dbReference type="EMBL" id="ETO21560.1"/>
    </source>
</evidence>
<evidence type="ECO:0000256" key="1">
    <source>
        <dbReference type="ARBA" id="ARBA00004123"/>
    </source>
</evidence>
<evidence type="ECO:0000256" key="5">
    <source>
        <dbReference type="SAM" id="Phobius"/>
    </source>
</evidence>
<dbReference type="InterPro" id="IPR011989">
    <property type="entry name" value="ARM-like"/>
</dbReference>
<organism evidence="6 7">
    <name type="scientific">Reticulomyxa filosa</name>
    <dbReference type="NCBI Taxonomy" id="46433"/>
    <lineage>
        <taxon>Eukaryota</taxon>
        <taxon>Sar</taxon>
        <taxon>Rhizaria</taxon>
        <taxon>Retaria</taxon>
        <taxon>Foraminifera</taxon>
        <taxon>Monothalamids</taxon>
        <taxon>Reticulomyxidae</taxon>
        <taxon>Reticulomyxa</taxon>
    </lineage>
</organism>
<keyword evidence="5" id="KW-0812">Transmembrane</keyword>
<dbReference type="GO" id="GO:0005634">
    <property type="term" value="C:nucleus"/>
    <property type="evidence" value="ECO:0007669"/>
    <property type="project" value="UniProtKB-SubCell"/>
</dbReference>
<comment type="subcellular location">
    <subcellularLocation>
        <location evidence="1">Nucleus</location>
    </subcellularLocation>
</comment>
<evidence type="ECO:0000313" key="7">
    <source>
        <dbReference type="Proteomes" id="UP000023152"/>
    </source>
</evidence>
<keyword evidence="5" id="KW-1133">Transmembrane helix</keyword>
<dbReference type="OrthoDB" id="435593at2759"/>
<dbReference type="Proteomes" id="UP000023152">
    <property type="component" value="Unassembled WGS sequence"/>
</dbReference>
<feature type="region of interest" description="Disordered" evidence="4">
    <location>
        <begin position="115"/>
        <end position="146"/>
    </location>
</feature>
<evidence type="ECO:0000256" key="2">
    <source>
        <dbReference type="ARBA" id="ARBA00022448"/>
    </source>
</evidence>
<name>X6N5K3_RETFI</name>
<reference evidence="6 7" key="1">
    <citation type="journal article" date="2013" name="Curr. Biol.">
        <title>The Genome of the Foraminiferan Reticulomyxa filosa.</title>
        <authorList>
            <person name="Glockner G."/>
            <person name="Hulsmann N."/>
            <person name="Schleicher M."/>
            <person name="Noegel A.A."/>
            <person name="Eichinger L."/>
            <person name="Gallinger C."/>
            <person name="Pawlowski J."/>
            <person name="Sierra R."/>
            <person name="Euteneuer U."/>
            <person name="Pillet L."/>
            <person name="Moustafa A."/>
            <person name="Platzer M."/>
            <person name="Groth M."/>
            <person name="Szafranski K."/>
            <person name="Schliwa M."/>
        </authorList>
    </citation>
    <scope>NUCLEOTIDE SEQUENCE [LARGE SCALE GENOMIC DNA]</scope>
</reference>
<dbReference type="EMBL" id="ASPP01011507">
    <property type="protein sequence ID" value="ETO21560.1"/>
    <property type="molecule type" value="Genomic_DNA"/>
</dbReference>
<dbReference type="PANTHER" id="PTHR12363">
    <property type="entry name" value="TRANSPORTIN 3 AND IMPORTIN 13"/>
    <property type="match status" value="1"/>
</dbReference>
<sequence>MFFFYEYNELTSITDYLKDCLLKVSKTTLTLLSAKEKFILIQKKKKRPDIVEDYFELIVCYMKRTPLLVLQHVWLLEKIFVKGLDGMQMQHRRAFDSLCQFYKYAVALGRPVSRRNKEREKDKKRDEGELGESDSNTGSTDSRDSERDPRIIKLLHDHGRTLVFHIMKGLMYEVMLPSLSSLEQVLEEIYQLNKSTLKEQMKYCLEQLCNIFYLLHINICNFFTWPLMFVWMLCMHW</sequence>
<dbReference type="GO" id="GO:0006606">
    <property type="term" value="P:protein import into nucleus"/>
    <property type="evidence" value="ECO:0007669"/>
    <property type="project" value="TreeGrafter"/>
</dbReference>
<keyword evidence="5" id="KW-0472">Membrane</keyword>
<dbReference type="AlphaFoldDB" id="X6N5K3"/>
<evidence type="ECO:0000256" key="4">
    <source>
        <dbReference type="SAM" id="MobiDB-lite"/>
    </source>
</evidence>
<keyword evidence="2" id="KW-0813">Transport</keyword>
<dbReference type="GO" id="GO:0005737">
    <property type="term" value="C:cytoplasm"/>
    <property type="evidence" value="ECO:0007669"/>
    <property type="project" value="TreeGrafter"/>
</dbReference>
<feature type="compositionally biased region" description="Basic and acidic residues" evidence="4">
    <location>
        <begin position="115"/>
        <end position="128"/>
    </location>
</feature>
<keyword evidence="7" id="KW-1185">Reference proteome</keyword>
<dbReference type="Gene3D" id="1.25.10.10">
    <property type="entry name" value="Leucine-rich Repeat Variant"/>
    <property type="match status" value="1"/>
</dbReference>
<proteinExistence type="predicted"/>
<comment type="caution">
    <text evidence="6">The sequence shown here is derived from an EMBL/GenBank/DDBJ whole genome shotgun (WGS) entry which is preliminary data.</text>
</comment>
<keyword evidence="3" id="KW-0539">Nucleus</keyword>